<accession>A0A060NP03</accession>
<evidence type="ECO:0000256" key="7">
    <source>
        <dbReference type="ARBA" id="ARBA00023288"/>
    </source>
</evidence>
<evidence type="ECO:0000256" key="10">
    <source>
        <dbReference type="PROSITE-ProRule" id="PRU00473"/>
    </source>
</evidence>
<dbReference type="InterPro" id="IPR006665">
    <property type="entry name" value="OmpA-like"/>
</dbReference>
<proteinExistence type="inferred from homology"/>
<keyword evidence="6" id="KW-0998">Cell outer membrane</keyword>
<dbReference type="SUPFAM" id="SSF103088">
    <property type="entry name" value="OmpA-like"/>
    <property type="match status" value="1"/>
</dbReference>
<keyword evidence="4 10" id="KW-0472">Membrane</keyword>
<reference evidence="14 15" key="1">
    <citation type="journal article" date="2014" name="Nat. Commun.">
        <title>Physiological and genomic features of highly alkaliphilic hydrogen-utilizing Betaproteobacteria from a continental serpentinizing site.</title>
        <authorList>
            <person name="Suzuki S."/>
            <person name="Kuenen J.G."/>
            <person name="Schipper K."/>
            <person name="van der Velde S."/>
            <person name="Ishii S."/>
            <person name="Wu A."/>
            <person name="Sorokin D.Y."/>
            <person name="Tenney A."/>
            <person name="Meng X.Y."/>
            <person name="Morrill P.L."/>
            <person name="Kamagata Y."/>
            <person name="Muyzer G."/>
            <person name="Nealson K.H."/>
        </authorList>
    </citation>
    <scope>NUCLEOTIDE SEQUENCE [LARGE SCALE GENOMIC DNA]</scope>
    <source>
        <strain evidence="14 15">A1</strain>
    </source>
</reference>
<evidence type="ECO:0000256" key="4">
    <source>
        <dbReference type="ARBA" id="ARBA00023136"/>
    </source>
</evidence>
<dbReference type="PROSITE" id="PS01068">
    <property type="entry name" value="OMPA_1"/>
    <property type="match status" value="1"/>
</dbReference>
<dbReference type="HAMAP" id="MF_02204">
    <property type="entry name" value="Pal"/>
    <property type="match status" value="1"/>
</dbReference>
<evidence type="ECO:0000256" key="6">
    <source>
        <dbReference type="ARBA" id="ARBA00023237"/>
    </source>
</evidence>
<feature type="signal peptide" evidence="12">
    <location>
        <begin position="1"/>
        <end position="45"/>
    </location>
</feature>
<dbReference type="OrthoDB" id="9809164at2"/>
<feature type="domain" description="OmpA-like" evidence="13">
    <location>
        <begin position="92"/>
        <end position="206"/>
    </location>
</feature>
<organism evidence="14 15">
    <name type="scientific">Serpentinimonas raichei</name>
    <dbReference type="NCBI Taxonomy" id="1458425"/>
    <lineage>
        <taxon>Bacteria</taxon>
        <taxon>Pseudomonadati</taxon>
        <taxon>Pseudomonadota</taxon>
        <taxon>Betaproteobacteria</taxon>
        <taxon>Burkholderiales</taxon>
        <taxon>Comamonadaceae</taxon>
        <taxon>Serpentinimonas</taxon>
    </lineage>
</organism>
<evidence type="ECO:0000259" key="13">
    <source>
        <dbReference type="PROSITE" id="PS51123"/>
    </source>
</evidence>
<keyword evidence="15" id="KW-1185">Reference proteome</keyword>
<dbReference type="EMBL" id="AP014568">
    <property type="protein sequence ID" value="BAO80654.1"/>
    <property type="molecule type" value="Genomic_DNA"/>
</dbReference>
<feature type="region of interest" description="Disordered" evidence="11">
    <location>
        <begin position="182"/>
        <end position="206"/>
    </location>
</feature>
<dbReference type="InterPro" id="IPR036737">
    <property type="entry name" value="OmpA-like_sf"/>
</dbReference>
<name>A0A060NP03_9BURK</name>
<evidence type="ECO:0000256" key="8">
    <source>
        <dbReference type="ARBA" id="ARBA00023306"/>
    </source>
</evidence>
<evidence type="ECO:0000256" key="1">
    <source>
        <dbReference type="ARBA" id="ARBA00004442"/>
    </source>
</evidence>
<evidence type="ECO:0000256" key="12">
    <source>
        <dbReference type="SAM" id="SignalP"/>
    </source>
</evidence>
<dbReference type="HOGENOM" id="CLU_016890_9_4_4"/>
<evidence type="ECO:0000256" key="3">
    <source>
        <dbReference type="ARBA" id="ARBA00022729"/>
    </source>
</evidence>
<keyword evidence="2 9" id="KW-0132">Cell division</keyword>
<evidence type="ECO:0000256" key="11">
    <source>
        <dbReference type="SAM" id="MobiDB-lite"/>
    </source>
</evidence>
<dbReference type="PRINTS" id="PR01021">
    <property type="entry name" value="OMPADOMAIN"/>
</dbReference>
<feature type="chain" id="PRO_5001585007" description="Peptidoglycan-associated protein" evidence="12">
    <location>
        <begin position="46"/>
        <end position="206"/>
    </location>
</feature>
<sequence>MQALSCTVRKHRSFFSKPVSRAIQAATVLCAALLLAACGSNVNLAEDVPVTDRTAVPVQQIGVAPGAGAAGAATGAVDQRAVAPVQAGTTTMGQPPAHLARLVFFDFDEYTVRPEFVPLLEGHARFLATDRQRRVALEGHTDERGGREYNLALGQKRAEAVRRSLALMGVQDAQMEAVSFGEEKPANAGTDEAAHSQNRRVELVYR</sequence>
<dbReference type="GO" id="GO:0051301">
    <property type="term" value="P:cell division"/>
    <property type="evidence" value="ECO:0007669"/>
    <property type="project" value="UniProtKB-UniRule"/>
</dbReference>
<dbReference type="InterPro" id="IPR039001">
    <property type="entry name" value="Pal"/>
</dbReference>
<comment type="function">
    <text evidence="9">Part of the Tol-Pal system, which plays a role in outer membrane invagination during cell division and is important for maintaining outer membrane integrity.</text>
</comment>
<dbReference type="GO" id="GO:0009279">
    <property type="term" value="C:cell outer membrane"/>
    <property type="evidence" value="ECO:0007669"/>
    <property type="project" value="UniProtKB-SubCell"/>
</dbReference>
<comment type="subcellular location">
    <subcellularLocation>
        <location evidence="1">Cell outer membrane</location>
    </subcellularLocation>
</comment>
<evidence type="ECO:0000256" key="9">
    <source>
        <dbReference type="HAMAP-Rule" id="MF_02204"/>
    </source>
</evidence>
<keyword evidence="8 9" id="KW-0131">Cell cycle</keyword>
<dbReference type="PROSITE" id="PS51123">
    <property type="entry name" value="OMPA_2"/>
    <property type="match status" value="1"/>
</dbReference>
<dbReference type="PANTHER" id="PTHR30329:SF21">
    <property type="entry name" value="LIPOPROTEIN YIAD-RELATED"/>
    <property type="match status" value="1"/>
</dbReference>
<evidence type="ECO:0000256" key="2">
    <source>
        <dbReference type="ARBA" id="ARBA00022618"/>
    </source>
</evidence>
<dbReference type="Pfam" id="PF00691">
    <property type="entry name" value="OmpA"/>
    <property type="match status" value="1"/>
</dbReference>
<dbReference type="InterPro" id="IPR014169">
    <property type="entry name" value="Pal_lipo_C"/>
</dbReference>
<dbReference type="Gene3D" id="3.30.1330.60">
    <property type="entry name" value="OmpA-like domain"/>
    <property type="match status" value="1"/>
</dbReference>
<dbReference type="Proteomes" id="UP000067461">
    <property type="component" value="Chromosome"/>
</dbReference>
<dbReference type="InterPro" id="IPR050330">
    <property type="entry name" value="Bact_OuterMem_StrucFunc"/>
</dbReference>
<dbReference type="AlphaFoldDB" id="A0A060NP03"/>
<dbReference type="STRING" id="1458425.SRAA_0800"/>
<keyword evidence="5" id="KW-0564">Palmitate</keyword>
<evidence type="ECO:0000313" key="14">
    <source>
        <dbReference type="EMBL" id="BAO80654.1"/>
    </source>
</evidence>
<dbReference type="CDD" id="cd07185">
    <property type="entry name" value="OmpA_C-like"/>
    <property type="match status" value="1"/>
</dbReference>
<keyword evidence="7" id="KW-0449">Lipoprotein</keyword>
<dbReference type="NCBIfam" id="TIGR02802">
    <property type="entry name" value="Pal_lipo"/>
    <property type="match status" value="1"/>
</dbReference>
<evidence type="ECO:0000313" key="15">
    <source>
        <dbReference type="Proteomes" id="UP000067461"/>
    </source>
</evidence>
<comment type="similarity">
    <text evidence="9">Belongs to the Pal lipoprotein family.</text>
</comment>
<dbReference type="PANTHER" id="PTHR30329">
    <property type="entry name" value="STATOR ELEMENT OF FLAGELLAR MOTOR COMPLEX"/>
    <property type="match status" value="1"/>
</dbReference>
<keyword evidence="3 12" id="KW-0732">Signal</keyword>
<comment type="subunit">
    <text evidence="9">The Tol-Pal system is composed of five core proteins: the inner membrane proteins TolA, TolQ and TolR, the periplasmic protein TolB and the outer membrane protein Pal. They form a network linking the inner and outer membranes and the peptidoglycan layer.</text>
</comment>
<dbReference type="InterPro" id="IPR006690">
    <property type="entry name" value="OMPA-like_CS"/>
</dbReference>
<dbReference type="InterPro" id="IPR006664">
    <property type="entry name" value="OMP_bac"/>
</dbReference>
<protein>
    <recommendedName>
        <fullName evidence="9">Peptidoglycan-associated protein</fullName>
    </recommendedName>
</protein>
<gene>
    <name evidence="9" type="primary">pal</name>
    <name evidence="14" type="ORF">SRAA_0800</name>
</gene>
<dbReference type="KEGG" id="cbaa:SRAA_0800"/>
<evidence type="ECO:0000256" key="5">
    <source>
        <dbReference type="ARBA" id="ARBA00023139"/>
    </source>
</evidence>
<dbReference type="RefSeq" id="WP_082039893.1">
    <property type="nucleotide sequence ID" value="NZ_AP014568.1"/>
</dbReference>